<keyword evidence="3" id="KW-0614">Plasmid</keyword>
<protein>
    <submittedName>
        <fullName evidence="3">Universal stress family protein</fullName>
    </submittedName>
</protein>
<dbReference type="Pfam" id="PF00582">
    <property type="entry name" value="Usp"/>
    <property type="match status" value="1"/>
</dbReference>
<evidence type="ECO:0000259" key="2">
    <source>
        <dbReference type="Pfam" id="PF00582"/>
    </source>
</evidence>
<reference evidence="3 4" key="1">
    <citation type="submission" date="2018-07" db="EMBL/GenBank/DDBJ databases">
        <title>Rhizobium leguminosarum strain:ATCC 14479 Genome sequencing and assembly.</title>
        <authorList>
            <person name="Chakraborty R."/>
        </authorList>
    </citation>
    <scope>NUCLEOTIDE SEQUENCE [LARGE SCALE GENOMIC DNA]</scope>
    <source>
        <strain evidence="3 4">ATCC 14479</strain>
        <plasmid evidence="4">Plasmid unnamed3</plasmid>
    </source>
</reference>
<dbReference type="CDD" id="cd00293">
    <property type="entry name" value="USP-like"/>
    <property type="match status" value="1"/>
</dbReference>
<geneLocation type="plasmid" evidence="3 4">
    <name>unnamed3</name>
</geneLocation>
<organism evidence="3 4">
    <name type="scientific">Rhizobium leguminosarum</name>
    <dbReference type="NCBI Taxonomy" id="384"/>
    <lineage>
        <taxon>Bacteria</taxon>
        <taxon>Pseudomonadati</taxon>
        <taxon>Pseudomonadota</taxon>
        <taxon>Alphaproteobacteria</taxon>
        <taxon>Hyphomicrobiales</taxon>
        <taxon>Rhizobiaceae</taxon>
        <taxon>Rhizobium/Agrobacterium group</taxon>
        <taxon>Rhizobium</taxon>
    </lineage>
</organism>
<dbReference type="Gene3D" id="3.40.50.12370">
    <property type="match status" value="1"/>
</dbReference>
<proteinExistence type="inferred from homology"/>
<sequence>MSIRTVMSILTSKYFDEDLKAAVEFCGASGAHLSAVVICMGASPMMGEYNALSTVWLEERQREIEELVKKAEEIKAYLSRTELSYDVQDVYTEYAFAREDIAERALYADVVLVGRQACKDEELQKRVMEGALFRTPTPVIINRGGRPLSSTSKSIVLAWDSSDEASRAARQALDLLKTADCVYVTMIDPVSRERVNGEEPGADIASFLSRHGVKVQVDRVASGGNRADEILRQHATDVNADLIVMGAYNHPRWQQTLFGGVTRNMIEQSSTPIFMAH</sequence>
<dbReference type="InterPro" id="IPR006016">
    <property type="entry name" value="UspA"/>
</dbReference>
<dbReference type="SUPFAM" id="SSF52402">
    <property type="entry name" value="Adenine nucleotide alpha hydrolases-like"/>
    <property type="match status" value="1"/>
</dbReference>
<dbReference type="PANTHER" id="PTHR46268">
    <property type="entry name" value="STRESS RESPONSE PROTEIN NHAX"/>
    <property type="match status" value="1"/>
</dbReference>
<dbReference type="EMBL" id="CP030763">
    <property type="protein sequence ID" value="AXA44208.1"/>
    <property type="molecule type" value="Genomic_DNA"/>
</dbReference>
<dbReference type="InterPro" id="IPR006015">
    <property type="entry name" value="Universal_stress_UspA"/>
</dbReference>
<name>A0A2Z4YUE5_RHILE</name>
<evidence type="ECO:0000313" key="3">
    <source>
        <dbReference type="EMBL" id="AXA44208.1"/>
    </source>
</evidence>
<dbReference type="PANTHER" id="PTHR46268:SF15">
    <property type="entry name" value="UNIVERSAL STRESS PROTEIN HP_0031"/>
    <property type="match status" value="1"/>
</dbReference>
<accession>A0A2Z4YUE5</accession>
<comment type="similarity">
    <text evidence="1">Belongs to the universal stress protein A family.</text>
</comment>
<feature type="domain" description="UspA" evidence="2">
    <location>
        <begin position="153"/>
        <end position="275"/>
    </location>
</feature>
<dbReference type="PRINTS" id="PR01438">
    <property type="entry name" value="UNVRSLSTRESS"/>
</dbReference>
<dbReference type="AlphaFoldDB" id="A0A2Z4YUE5"/>
<gene>
    <name evidence="3" type="ORF">DLJ82_6237</name>
</gene>
<evidence type="ECO:0000256" key="1">
    <source>
        <dbReference type="ARBA" id="ARBA00008791"/>
    </source>
</evidence>
<dbReference type="RefSeq" id="WP_112908104.1">
    <property type="nucleotide sequence ID" value="NZ_CP030763.1"/>
</dbReference>
<evidence type="ECO:0000313" key="4">
    <source>
        <dbReference type="Proteomes" id="UP000251166"/>
    </source>
</evidence>
<dbReference type="Proteomes" id="UP000251166">
    <property type="component" value="Plasmid unnamed3"/>
</dbReference>